<evidence type="ECO:0000259" key="2">
    <source>
        <dbReference type="PROSITE" id="PS50090"/>
    </source>
</evidence>
<feature type="region of interest" description="Disordered" evidence="1">
    <location>
        <begin position="254"/>
        <end position="300"/>
    </location>
</feature>
<dbReference type="STRING" id="158607.A0A2P5HIV4"/>
<dbReference type="InterPro" id="IPR001005">
    <property type="entry name" value="SANT/Myb"/>
</dbReference>
<evidence type="ECO:0000313" key="4">
    <source>
        <dbReference type="Proteomes" id="UP000094444"/>
    </source>
</evidence>
<dbReference type="OrthoDB" id="4151352at2759"/>
<sequence length="363" mass="38816">MAFYNSRSTSQVPTTMDYYGSMTTTAAQPMSMSTSMPGAAYDPYAVAPLTMQPPAHAGHHHSHSTASYLSTDPHHRVPSSSFPTQHRASSGAWNAADDQTLLGARASGQNWAQIQQNYFPSKTPNACRKRHERLMERKGADDWDTRKLETMAKEYMALRKEIWAPLALKTGEKWNVVEQKVLCPYPHVAPLFTTPAQCTDGEGFKCMSNGLKNLQGAARAAARRERLEAGLPPTDPYNDDSGISGIDLAEVDDLDGDAGYGGVPSPDRSTTSSGGAGGSSTASQSYSTAPSTYGHPQTYPGYPTLGGHGYANSVSSSGGTAYGHHNGAQGHHSQSASPYMEAMHRMPSVDMGIDSIINRPGGQ</sequence>
<dbReference type="Pfam" id="PF13921">
    <property type="entry name" value="Myb_DNA-bind_6"/>
    <property type="match status" value="1"/>
</dbReference>
<dbReference type="CDD" id="cd00167">
    <property type="entry name" value="SANT"/>
    <property type="match status" value="1"/>
</dbReference>
<organism evidence="3 4">
    <name type="scientific">Diaporthe helianthi</name>
    <dbReference type="NCBI Taxonomy" id="158607"/>
    <lineage>
        <taxon>Eukaryota</taxon>
        <taxon>Fungi</taxon>
        <taxon>Dikarya</taxon>
        <taxon>Ascomycota</taxon>
        <taxon>Pezizomycotina</taxon>
        <taxon>Sordariomycetes</taxon>
        <taxon>Sordariomycetidae</taxon>
        <taxon>Diaporthales</taxon>
        <taxon>Diaporthaceae</taxon>
        <taxon>Diaporthe</taxon>
    </lineage>
</organism>
<dbReference type="EMBL" id="MAVT02001762">
    <property type="protein sequence ID" value="POS70175.1"/>
    <property type="molecule type" value="Genomic_DNA"/>
</dbReference>
<evidence type="ECO:0000256" key="1">
    <source>
        <dbReference type="SAM" id="MobiDB-lite"/>
    </source>
</evidence>
<gene>
    <name evidence="3" type="ORF">DHEL01_v211432</name>
</gene>
<dbReference type="AlphaFoldDB" id="A0A2P5HIV4"/>
<dbReference type="SUPFAM" id="SSF46689">
    <property type="entry name" value="Homeodomain-like"/>
    <property type="match status" value="1"/>
</dbReference>
<proteinExistence type="predicted"/>
<feature type="compositionally biased region" description="Polar residues" evidence="1">
    <location>
        <begin position="78"/>
        <end position="92"/>
    </location>
</feature>
<reference evidence="3" key="1">
    <citation type="submission" date="2017-09" db="EMBL/GenBank/DDBJ databases">
        <title>Polyketide synthases of a Diaporthe helianthi virulent isolate.</title>
        <authorList>
            <person name="Baroncelli R."/>
        </authorList>
    </citation>
    <scope>NUCLEOTIDE SEQUENCE [LARGE SCALE GENOMIC DNA]</scope>
    <source>
        <strain evidence="3">7/96</strain>
    </source>
</reference>
<dbReference type="Gene3D" id="1.10.10.60">
    <property type="entry name" value="Homeodomain-like"/>
    <property type="match status" value="1"/>
</dbReference>
<dbReference type="Proteomes" id="UP000094444">
    <property type="component" value="Unassembled WGS sequence"/>
</dbReference>
<evidence type="ECO:0000313" key="3">
    <source>
        <dbReference type="EMBL" id="POS70175.1"/>
    </source>
</evidence>
<comment type="caution">
    <text evidence="3">The sequence shown here is derived from an EMBL/GenBank/DDBJ whole genome shotgun (WGS) entry which is preliminary data.</text>
</comment>
<dbReference type="InterPro" id="IPR009057">
    <property type="entry name" value="Homeodomain-like_sf"/>
</dbReference>
<feature type="region of interest" description="Disordered" evidence="1">
    <location>
        <begin position="317"/>
        <end position="337"/>
    </location>
</feature>
<name>A0A2P5HIV4_DIAHE</name>
<feature type="compositionally biased region" description="Low complexity" evidence="1">
    <location>
        <begin position="269"/>
        <end position="292"/>
    </location>
</feature>
<accession>A0A2P5HIV4</accession>
<protein>
    <submittedName>
        <fullName evidence="3">Myb family transcription factor</fullName>
    </submittedName>
</protein>
<feature type="region of interest" description="Disordered" evidence="1">
    <location>
        <begin position="52"/>
        <end position="93"/>
    </location>
</feature>
<dbReference type="PROSITE" id="PS50090">
    <property type="entry name" value="MYB_LIKE"/>
    <property type="match status" value="1"/>
</dbReference>
<feature type="domain" description="Myb-like" evidence="2">
    <location>
        <begin position="85"/>
        <end position="135"/>
    </location>
</feature>
<keyword evidence="4" id="KW-1185">Reference proteome</keyword>
<dbReference type="InParanoid" id="A0A2P5HIV4"/>